<keyword evidence="2" id="KW-1185">Reference proteome</keyword>
<dbReference type="PANTHER" id="PTHR11012">
    <property type="entry name" value="PROTEIN KINASE-LIKE DOMAIN-CONTAINING"/>
    <property type="match status" value="1"/>
</dbReference>
<dbReference type="PANTHER" id="PTHR11012:SF56">
    <property type="entry name" value="CHK KINASE-LIKE DOMAIN-CONTAINING PROTEIN-RELATED"/>
    <property type="match status" value="1"/>
</dbReference>
<proteinExistence type="predicted"/>
<evidence type="ECO:0008006" key="3">
    <source>
        <dbReference type="Google" id="ProtNLM"/>
    </source>
</evidence>
<protein>
    <recommendedName>
        <fullName evidence="3">CHK kinase-like domain-containing protein</fullName>
    </recommendedName>
</protein>
<evidence type="ECO:0000313" key="2">
    <source>
        <dbReference type="Proteomes" id="UP001159363"/>
    </source>
</evidence>
<dbReference type="EMBL" id="JARBHB010000007">
    <property type="protein sequence ID" value="KAJ8879477.1"/>
    <property type="molecule type" value="Genomic_DNA"/>
</dbReference>
<dbReference type="InterPro" id="IPR011009">
    <property type="entry name" value="Kinase-like_dom_sf"/>
</dbReference>
<dbReference type="Proteomes" id="UP001159363">
    <property type="component" value="Chromosome 6"/>
</dbReference>
<dbReference type="SUPFAM" id="SSF56112">
    <property type="entry name" value="Protein kinase-like (PK-like)"/>
    <property type="match status" value="1"/>
</dbReference>
<reference evidence="1 2" key="1">
    <citation type="submission" date="2023-02" db="EMBL/GenBank/DDBJ databases">
        <title>LHISI_Scaffold_Assembly.</title>
        <authorList>
            <person name="Stuart O.P."/>
            <person name="Cleave R."/>
            <person name="Magrath M.J.L."/>
            <person name="Mikheyev A.S."/>
        </authorList>
    </citation>
    <scope>NUCLEOTIDE SEQUENCE [LARGE SCALE GENOMIC DNA]</scope>
    <source>
        <strain evidence="1">Daus_M_001</strain>
        <tissue evidence="1">Leg muscle</tissue>
    </source>
</reference>
<dbReference type="Gene3D" id="3.90.1200.10">
    <property type="match status" value="1"/>
</dbReference>
<evidence type="ECO:0000313" key="1">
    <source>
        <dbReference type="EMBL" id="KAJ8879477.1"/>
    </source>
</evidence>
<gene>
    <name evidence="1" type="ORF">PR048_020085</name>
</gene>
<dbReference type="Pfam" id="PF02958">
    <property type="entry name" value="EcKL"/>
    <property type="match status" value="1"/>
</dbReference>
<comment type="caution">
    <text evidence="1">The sequence shown here is derived from an EMBL/GenBank/DDBJ whole genome shotgun (WGS) entry which is preliminary data.</text>
</comment>
<accession>A0ABQ9H5F6</accession>
<dbReference type="InterPro" id="IPR004119">
    <property type="entry name" value="EcKL"/>
</dbReference>
<name>A0ABQ9H5F6_9NEOP</name>
<sequence length="78" mass="9068">MQLAQLKYPKNTKMVVLNHGDFWLNNILFKYSESGEIEDVKFQLTYFASPAVDLHYFLTASPCSDVRDEGTDMLIKQY</sequence>
<organism evidence="1 2">
    <name type="scientific">Dryococelus australis</name>
    <dbReference type="NCBI Taxonomy" id="614101"/>
    <lineage>
        <taxon>Eukaryota</taxon>
        <taxon>Metazoa</taxon>
        <taxon>Ecdysozoa</taxon>
        <taxon>Arthropoda</taxon>
        <taxon>Hexapoda</taxon>
        <taxon>Insecta</taxon>
        <taxon>Pterygota</taxon>
        <taxon>Neoptera</taxon>
        <taxon>Polyneoptera</taxon>
        <taxon>Phasmatodea</taxon>
        <taxon>Verophasmatodea</taxon>
        <taxon>Anareolatae</taxon>
        <taxon>Phasmatidae</taxon>
        <taxon>Eurycanthinae</taxon>
        <taxon>Dryococelus</taxon>
    </lineage>
</organism>